<evidence type="ECO:0000256" key="1">
    <source>
        <dbReference type="SAM" id="MobiDB-lite"/>
    </source>
</evidence>
<proteinExistence type="predicted"/>
<gene>
    <name evidence="3" type="ORF">N0V93_001036</name>
</gene>
<feature type="compositionally biased region" description="Polar residues" evidence="1">
    <location>
        <begin position="266"/>
        <end position="280"/>
    </location>
</feature>
<keyword evidence="2" id="KW-1133">Transmembrane helix</keyword>
<organism evidence="3 4">
    <name type="scientific">Gnomoniopsis smithogilvyi</name>
    <dbReference type="NCBI Taxonomy" id="1191159"/>
    <lineage>
        <taxon>Eukaryota</taxon>
        <taxon>Fungi</taxon>
        <taxon>Dikarya</taxon>
        <taxon>Ascomycota</taxon>
        <taxon>Pezizomycotina</taxon>
        <taxon>Sordariomycetes</taxon>
        <taxon>Sordariomycetidae</taxon>
        <taxon>Diaporthales</taxon>
        <taxon>Gnomoniaceae</taxon>
        <taxon>Gnomoniopsis</taxon>
    </lineage>
</organism>
<feature type="compositionally biased region" description="Basic and acidic residues" evidence="1">
    <location>
        <begin position="364"/>
        <end position="373"/>
    </location>
</feature>
<comment type="caution">
    <text evidence="3">The sequence shown here is derived from an EMBL/GenBank/DDBJ whole genome shotgun (WGS) entry which is preliminary data.</text>
</comment>
<dbReference type="EMBL" id="JAPEVB010000001">
    <property type="protein sequence ID" value="KAJ4396814.1"/>
    <property type="molecule type" value="Genomic_DNA"/>
</dbReference>
<dbReference type="Proteomes" id="UP001140453">
    <property type="component" value="Unassembled WGS sequence"/>
</dbReference>
<evidence type="ECO:0000313" key="4">
    <source>
        <dbReference type="Proteomes" id="UP001140453"/>
    </source>
</evidence>
<keyword evidence="2" id="KW-0472">Membrane</keyword>
<feature type="region of interest" description="Disordered" evidence="1">
    <location>
        <begin position="266"/>
        <end position="447"/>
    </location>
</feature>
<feature type="compositionally biased region" description="Polar residues" evidence="1">
    <location>
        <begin position="296"/>
        <end position="306"/>
    </location>
</feature>
<evidence type="ECO:0000256" key="2">
    <source>
        <dbReference type="SAM" id="Phobius"/>
    </source>
</evidence>
<dbReference type="PANTHER" id="PTHR40623">
    <property type="entry name" value="INTEGRAL MEMBRANE PROTEIN"/>
    <property type="match status" value="1"/>
</dbReference>
<dbReference type="AlphaFoldDB" id="A0A9W9D1W0"/>
<feature type="compositionally biased region" description="Low complexity" evidence="1">
    <location>
        <begin position="406"/>
        <end position="420"/>
    </location>
</feature>
<evidence type="ECO:0000313" key="3">
    <source>
        <dbReference type="EMBL" id="KAJ4396814.1"/>
    </source>
</evidence>
<feature type="compositionally biased region" description="Low complexity" evidence="1">
    <location>
        <begin position="242"/>
        <end position="251"/>
    </location>
</feature>
<dbReference type="PANTHER" id="PTHR40623:SF2">
    <property type="entry name" value="INTEGRAL MEMBRANE PROTEIN"/>
    <property type="match status" value="1"/>
</dbReference>
<feature type="region of interest" description="Disordered" evidence="1">
    <location>
        <begin position="211"/>
        <end position="252"/>
    </location>
</feature>
<keyword evidence="4" id="KW-1185">Reference proteome</keyword>
<feature type="transmembrane region" description="Helical" evidence="2">
    <location>
        <begin position="16"/>
        <end position="35"/>
    </location>
</feature>
<reference evidence="3" key="1">
    <citation type="submission" date="2022-10" db="EMBL/GenBank/DDBJ databases">
        <title>Tapping the CABI collections for fungal endophytes: first genome assemblies for Collariella, Neodidymelliopsis, Ascochyta clinopodiicola, Didymella pomorum, Didymosphaeria variabile, Neocosmospora piperis and Neocucurbitaria cava.</title>
        <authorList>
            <person name="Hill R."/>
        </authorList>
    </citation>
    <scope>NUCLEOTIDE SEQUENCE</scope>
    <source>
        <strain evidence="3">IMI 355082</strain>
    </source>
</reference>
<name>A0A9W9D1W0_9PEZI</name>
<feature type="compositionally biased region" description="Polar residues" evidence="1">
    <location>
        <begin position="424"/>
        <end position="447"/>
    </location>
</feature>
<feature type="compositionally biased region" description="Basic and acidic residues" evidence="1">
    <location>
        <begin position="222"/>
        <end position="231"/>
    </location>
</feature>
<sequence>MANGTFFTSWQLWEELTFVLAMGIVIVFLFGLVKLRSTNRQMRKLEILDAEKQRRVTQMLKSGLSPNSRYRIGSEIPFGVKALEGGVEVDGIWTAKKTSMASQPPNRKWSSRRNVRAPSSSLVEMGDLVIPNRRAMTGPRGSKRASKISRREIVEPSLETREKLGTLCVPEEAEGFRANEQAKAAYSSHKGPLGRIQRGLKKMTSLELWQDQERKRSAGRVDVGEFREKAQAKKPQRFYPESSSNSNTTPPLAAPIARIHTAQNRLESPLTSHGASQAARSATREYVTERQPASAAGSSSRSQTGVKENADKAFTAHRAQIHNPRQRGSSDSRLSSADSFVTSAELPEKPSIPVQIPGPHARRLSADGHKVREAPVIPVRRSSRSSEHVIARQSAEARRSEERSCEAAQAFPQAPTAPVARYPPNSSRSGPVVQRSQSLGRYSKQQQ</sequence>
<dbReference type="OrthoDB" id="5426165at2759"/>
<feature type="compositionally biased region" description="Basic and acidic residues" evidence="1">
    <location>
        <begin position="384"/>
        <end position="405"/>
    </location>
</feature>
<protein>
    <submittedName>
        <fullName evidence="3">Uncharacterized protein</fullName>
    </submittedName>
</protein>
<keyword evidence="2" id="KW-0812">Transmembrane</keyword>
<accession>A0A9W9D1W0</accession>
<feature type="compositionally biased region" description="Low complexity" evidence="1">
    <location>
        <begin position="329"/>
        <end position="339"/>
    </location>
</feature>